<feature type="region of interest" description="Disordered" evidence="1">
    <location>
        <begin position="1"/>
        <end position="33"/>
    </location>
</feature>
<reference evidence="3" key="1">
    <citation type="journal article" date="2013" name="Science">
        <title>The Amborella genome and the evolution of flowering plants.</title>
        <authorList>
            <consortium name="Amborella Genome Project"/>
        </authorList>
    </citation>
    <scope>NUCLEOTIDE SEQUENCE [LARGE SCALE GENOMIC DNA]</scope>
</reference>
<dbReference type="HOGENOM" id="CLU_036258_0_0_1"/>
<dbReference type="KEGG" id="atr:18433294"/>
<protein>
    <submittedName>
        <fullName evidence="2">Uncharacterized protein</fullName>
    </submittedName>
</protein>
<dbReference type="OrthoDB" id="1899291at2759"/>
<dbReference type="AlphaFoldDB" id="W1PBY7"/>
<name>W1PBY7_AMBTC</name>
<dbReference type="STRING" id="13333.W1PBY7"/>
<gene>
    <name evidence="2" type="ORF">AMTR_s00053p00176810</name>
</gene>
<dbReference type="PANTHER" id="PTHR34567">
    <property type="entry name" value="FK506-BINDING-LIKE PROTEIN"/>
    <property type="match status" value="1"/>
</dbReference>
<dbReference type="Proteomes" id="UP000017836">
    <property type="component" value="Unassembled WGS sequence"/>
</dbReference>
<dbReference type="OMA" id="CFQNAKA"/>
<accession>W1PBY7</accession>
<dbReference type="PANTHER" id="PTHR34567:SF3">
    <property type="entry name" value="FK506-BINDING-LIKE PROTEIN"/>
    <property type="match status" value="1"/>
</dbReference>
<proteinExistence type="predicted"/>
<organism evidence="2 3">
    <name type="scientific">Amborella trichopoda</name>
    <dbReference type="NCBI Taxonomy" id="13333"/>
    <lineage>
        <taxon>Eukaryota</taxon>
        <taxon>Viridiplantae</taxon>
        <taxon>Streptophyta</taxon>
        <taxon>Embryophyta</taxon>
        <taxon>Tracheophyta</taxon>
        <taxon>Spermatophyta</taxon>
        <taxon>Magnoliopsida</taxon>
        <taxon>Amborellales</taxon>
        <taxon>Amborellaceae</taxon>
        <taxon>Amborella</taxon>
    </lineage>
</organism>
<dbReference type="eggNOG" id="ENOG502R3CW">
    <property type="taxonomic scope" value="Eukaryota"/>
</dbReference>
<evidence type="ECO:0000313" key="3">
    <source>
        <dbReference type="Proteomes" id="UP000017836"/>
    </source>
</evidence>
<evidence type="ECO:0000256" key="1">
    <source>
        <dbReference type="SAM" id="MobiDB-lite"/>
    </source>
</evidence>
<dbReference type="EMBL" id="KI394012">
    <property type="protein sequence ID" value="ERN05126.1"/>
    <property type="molecule type" value="Genomic_DNA"/>
</dbReference>
<sequence>MADWRASQGIGTHEASKKSTRPTHRKPPPGFWKPTVPSWEKEFCTSVCCIPWPKLCETKKVMGMYANIVQWNDSAGEEAFHNAKQRFWAMINGIRCDIALPDPDIYIDKVDWNSKVVDPEDLFDPPDIDTTLEDNEQFGLGFENTRVINDEETDKQVHSNFGWGPEFCSNRIGNELNDLVPCSGWGDCDEPSETVKNDYSPSSGWEITEDNSWDRRGWETDFQVSHFPDKIKDGNTWQARNMNWRKREQLNRNGSRYKTTRYHQAVADEAHEDNGVNGDWLDWKGRNRVDFTHQWPGYPITKETFVPRQWNTIQSCAYR</sequence>
<feature type="compositionally biased region" description="Basic residues" evidence="1">
    <location>
        <begin position="18"/>
        <end position="27"/>
    </location>
</feature>
<keyword evidence="3" id="KW-1185">Reference proteome</keyword>
<dbReference type="Gramene" id="ERN05126">
    <property type="protein sequence ID" value="ERN05126"/>
    <property type="gene ID" value="AMTR_s00053p00176810"/>
</dbReference>
<evidence type="ECO:0000313" key="2">
    <source>
        <dbReference type="EMBL" id="ERN05126.1"/>
    </source>
</evidence>